<feature type="region of interest" description="Disordered" evidence="1">
    <location>
        <begin position="1"/>
        <end position="25"/>
    </location>
</feature>
<name>A0A8J4B1X1_9CHLO</name>
<feature type="non-terminal residue" evidence="2">
    <location>
        <position position="1"/>
    </location>
</feature>
<dbReference type="Proteomes" id="UP000747399">
    <property type="component" value="Unassembled WGS sequence"/>
</dbReference>
<dbReference type="EMBL" id="BNCO01000008">
    <property type="protein sequence ID" value="GIL49974.1"/>
    <property type="molecule type" value="Genomic_DNA"/>
</dbReference>
<keyword evidence="3" id="KW-1185">Reference proteome</keyword>
<feature type="region of interest" description="Disordered" evidence="1">
    <location>
        <begin position="41"/>
        <end position="148"/>
    </location>
</feature>
<organism evidence="2 3">
    <name type="scientific">Volvox africanus</name>
    <dbReference type="NCBI Taxonomy" id="51714"/>
    <lineage>
        <taxon>Eukaryota</taxon>
        <taxon>Viridiplantae</taxon>
        <taxon>Chlorophyta</taxon>
        <taxon>core chlorophytes</taxon>
        <taxon>Chlorophyceae</taxon>
        <taxon>CS clade</taxon>
        <taxon>Chlamydomonadales</taxon>
        <taxon>Volvocaceae</taxon>
        <taxon>Volvox</taxon>
    </lineage>
</organism>
<dbReference type="AlphaFoldDB" id="A0A8J4B1X1"/>
<comment type="caution">
    <text evidence="2">The sequence shown here is derived from an EMBL/GenBank/DDBJ whole genome shotgun (WGS) entry which is preliminary data.</text>
</comment>
<evidence type="ECO:0000313" key="2">
    <source>
        <dbReference type="EMBL" id="GIL49974.1"/>
    </source>
</evidence>
<protein>
    <submittedName>
        <fullName evidence="2">Uncharacterized protein</fullName>
    </submittedName>
</protein>
<feature type="compositionally biased region" description="Low complexity" evidence="1">
    <location>
        <begin position="63"/>
        <end position="77"/>
    </location>
</feature>
<reference evidence="2" key="1">
    <citation type="journal article" date="2021" name="Proc. Natl. Acad. Sci. U.S.A.">
        <title>Three genomes in the algal genus Volvox reveal the fate of a haploid sex-determining region after a transition to homothallism.</title>
        <authorList>
            <person name="Yamamoto K."/>
            <person name="Hamaji T."/>
            <person name="Kawai-Toyooka H."/>
            <person name="Matsuzaki R."/>
            <person name="Takahashi F."/>
            <person name="Nishimura Y."/>
            <person name="Kawachi M."/>
            <person name="Noguchi H."/>
            <person name="Minakuchi Y."/>
            <person name="Umen J.G."/>
            <person name="Toyoda A."/>
            <person name="Nozaki H."/>
        </authorList>
    </citation>
    <scope>NUCLEOTIDE SEQUENCE</scope>
    <source>
        <strain evidence="2">NIES-3780</strain>
    </source>
</reference>
<evidence type="ECO:0000313" key="3">
    <source>
        <dbReference type="Proteomes" id="UP000747399"/>
    </source>
</evidence>
<feature type="compositionally biased region" description="Polar residues" evidence="1">
    <location>
        <begin position="1"/>
        <end position="12"/>
    </location>
</feature>
<feature type="compositionally biased region" description="Basic and acidic residues" evidence="1">
    <location>
        <begin position="113"/>
        <end position="148"/>
    </location>
</feature>
<gene>
    <name evidence="2" type="ORF">Vafri_6100</name>
</gene>
<evidence type="ECO:0000256" key="1">
    <source>
        <dbReference type="SAM" id="MobiDB-lite"/>
    </source>
</evidence>
<sequence length="210" mass="23392">GGSRMVTGSGQVDTGVGGAEAPSAEELRQRCAEAALARLLRYNGKLQPQPPPPPHHHHHHHQQQQQHQQQQPRQQQQFQLHVKHGRDTEVGDQGLRPAQVIHAILDSDEDRAEEAKEGKKEKEEMALETVDARSGAEGRMPWRDETGRKVEAEMARRLRDSVPHVASRAWVQGLTRPPTVVGAERGTQRRDTTTIPVEVIDLVDDDSDKG</sequence>
<accession>A0A8J4B1X1</accession>
<proteinExistence type="predicted"/>